<gene>
    <name evidence="3" type="ORF">URODEC1_LOCUS38538</name>
</gene>
<evidence type="ECO:0000313" key="3">
    <source>
        <dbReference type="EMBL" id="CAL4950708.1"/>
    </source>
</evidence>
<feature type="compositionally biased region" description="Low complexity" evidence="1">
    <location>
        <begin position="44"/>
        <end position="58"/>
    </location>
</feature>
<feature type="compositionally biased region" description="Basic residues" evidence="1">
    <location>
        <begin position="61"/>
        <end position="77"/>
    </location>
</feature>
<feature type="compositionally biased region" description="Polar residues" evidence="1">
    <location>
        <begin position="219"/>
        <end position="232"/>
    </location>
</feature>
<reference evidence="3" key="1">
    <citation type="submission" date="2024-10" db="EMBL/GenBank/DDBJ databases">
        <authorList>
            <person name="Ryan C."/>
        </authorList>
    </citation>
    <scope>NUCLEOTIDE SEQUENCE [LARGE SCALE GENOMIC DNA]</scope>
</reference>
<dbReference type="InterPro" id="IPR036875">
    <property type="entry name" value="Znf_CCHC_sf"/>
</dbReference>
<feature type="compositionally biased region" description="Gly residues" evidence="1">
    <location>
        <begin position="397"/>
        <end position="408"/>
    </location>
</feature>
<feature type="region of interest" description="Disordered" evidence="1">
    <location>
        <begin position="1"/>
        <end position="117"/>
    </location>
</feature>
<evidence type="ECO:0000259" key="2">
    <source>
        <dbReference type="SMART" id="SM00343"/>
    </source>
</evidence>
<dbReference type="Proteomes" id="UP001497457">
    <property type="component" value="Chromosome 17b"/>
</dbReference>
<dbReference type="InterPro" id="IPR001878">
    <property type="entry name" value="Znf_CCHC"/>
</dbReference>
<dbReference type="Gene3D" id="4.10.60.10">
    <property type="entry name" value="Zinc finger, CCHC-type"/>
    <property type="match status" value="1"/>
</dbReference>
<name>A0ABC8YUZ9_9POAL</name>
<feature type="domain" description="CCHC-type" evidence="2">
    <location>
        <begin position="165"/>
        <end position="181"/>
    </location>
</feature>
<sequence length="781" mass="84170">MVRWSDEEEAELDLVDYEPSPSPRPSYLEVARGSSPATPEARLAEATVPTAVPEAPAEPSRRRRRRPSRRARKRRPAPMRTAAPPAAGGRSAEPAVIRRRPRVDEDGFQEAMSRSTRRRIRLAEQAASRAPPAPERRRIPSELVDRCFKCLSFTHRVATCRLPRRCLRCHGFRHIARDCTRPHAPPVTGTRAPTTQGAAPRASQGSRRFVHVNSPPTPSGSQALSRTPSPSTVRGHATAPGGSRTAAGPQRFVRAEHTPTPPASEAPSSTPSPPDSPGLCHSHFSTADSTDSRRPADVEPERCFVHRSQAMVEEETRLRFSLIARVGNASTGFTVDDVSRAVADAAGIDAASFIVVPSYPESFLDGDSGPDGNPDRSYGFRRGVGPRLSGFPRRENGGGGNGSGGGHGVPARDGGMPTTHVMEAKPNSKAVSSPAEKELQKHFPKGETDNANKTRSADEQVDVAPEGDPATVASAAAPTTKTVEEHATSQRPGIVLFQDWATACALPQRRAYGPPREDPMLVEYSCPMPLSRMVPDRSPAEPVLVGESDAAHQKAAGLHEEDPMNVTPKSCHGVPASHAFLVHEPTGEEMDNMVVHAATVAHPTSPSHLNVPVNDTDSTPDYPPGFSRVAACKQAKLLDCPSTPIAPPSFELTQDLQEKRLEAFTMEVQLKVPAPLLPCPAKVKRAQPPKVNETLELPKRSERLASHPLANVPSSKRAEVVLMQRFGVAPEGVLLTNEGREACKKAYDNLYKEGLANKNFEAMTDLMPALKNASSFLGMQA</sequence>
<dbReference type="EMBL" id="OZ075127">
    <property type="protein sequence ID" value="CAL4950708.1"/>
    <property type="molecule type" value="Genomic_DNA"/>
</dbReference>
<feature type="compositionally biased region" description="Low complexity" evidence="1">
    <location>
        <begin position="469"/>
        <end position="481"/>
    </location>
</feature>
<feature type="compositionally biased region" description="Pro residues" evidence="1">
    <location>
        <begin position="259"/>
        <end position="276"/>
    </location>
</feature>
<dbReference type="SMART" id="SM00343">
    <property type="entry name" value="ZnF_C2HC"/>
    <property type="match status" value="2"/>
</dbReference>
<dbReference type="AlphaFoldDB" id="A0ABC8YUZ9"/>
<feature type="compositionally biased region" description="Acidic residues" evidence="1">
    <location>
        <begin position="1"/>
        <end position="16"/>
    </location>
</feature>
<dbReference type="SUPFAM" id="SSF57756">
    <property type="entry name" value="Retrovirus zinc finger-like domains"/>
    <property type="match status" value="1"/>
</dbReference>
<organism evidence="3 4">
    <name type="scientific">Urochloa decumbens</name>
    <dbReference type="NCBI Taxonomy" id="240449"/>
    <lineage>
        <taxon>Eukaryota</taxon>
        <taxon>Viridiplantae</taxon>
        <taxon>Streptophyta</taxon>
        <taxon>Embryophyta</taxon>
        <taxon>Tracheophyta</taxon>
        <taxon>Spermatophyta</taxon>
        <taxon>Magnoliopsida</taxon>
        <taxon>Liliopsida</taxon>
        <taxon>Poales</taxon>
        <taxon>Poaceae</taxon>
        <taxon>PACMAD clade</taxon>
        <taxon>Panicoideae</taxon>
        <taxon>Panicodae</taxon>
        <taxon>Paniceae</taxon>
        <taxon>Melinidinae</taxon>
        <taxon>Urochloa</taxon>
    </lineage>
</organism>
<protein>
    <recommendedName>
        <fullName evidence="2">CCHC-type domain-containing protein</fullName>
    </recommendedName>
</protein>
<evidence type="ECO:0000256" key="1">
    <source>
        <dbReference type="SAM" id="MobiDB-lite"/>
    </source>
</evidence>
<evidence type="ECO:0000313" key="4">
    <source>
        <dbReference type="Proteomes" id="UP001497457"/>
    </source>
</evidence>
<feature type="region of interest" description="Disordered" evidence="1">
    <location>
        <begin position="365"/>
        <end position="488"/>
    </location>
</feature>
<proteinExistence type="predicted"/>
<keyword evidence="4" id="KW-1185">Reference proteome</keyword>
<feature type="region of interest" description="Disordered" evidence="1">
    <location>
        <begin position="179"/>
        <end position="298"/>
    </location>
</feature>
<feature type="domain" description="CCHC-type" evidence="2">
    <location>
        <begin position="146"/>
        <end position="162"/>
    </location>
</feature>
<feature type="compositionally biased region" description="Low complexity" evidence="1">
    <location>
        <begin position="78"/>
        <end position="95"/>
    </location>
</feature>
<accession>A0ABC8YUZ9</accession>
<feature type="compositionally biased region" description="Basic and acidic residues" evidence="1">
    <location>
        <begin position="435"/>
        <end position="458"/>
    </location>
</feature>